<dbReference type="Pfam" id="PF04138">
    <property type="entry name" value="GtrA_DPMS_TM"/>
    <property type="match status" value="1"/>
</dbReference>
<gene>
    <name evidence="8" type="ORF">NA8A_17945</name>
</gene>
<feature type="transmembrane region" description="Helical" evidence="6">
    <location>
        <begin position="104"/>
        <end position="123"/>
    </location>
</feature>
<dbReference type="InterPro" id="IPR007267">
    <property type="entry name" value="GtrA_DPMS_TM"/>
</dbReference>
<feature type="transmembrane region" description="Helical" evidence="6">
    <location>
        <begin position="76"/>
        <end position="98"/>
    </location>
</feature>
<keyword evidence="4 6" id="KW-1133">Transmembrane helix</keyword>
<dbReference type="PANTHER" id="PTHR38459">
    <property type="entry name" value="PROPHAGE BACTOPRENOL-LINKED GLUCOSE TRANSLOCASE HOMOLOG"/>
    <property type="match status" value="1"/>
</dbReference>
<dbReference type="GO" id="GO:0000271">
    <property type="term" value="P:polysaccharide biosynthetic process"/>
    <property type="evidence" value="ECO:0007669"/>
    <property type="project" value="InterPro"/>
</dbReference>
<feature type="domain" description="GtrA/DPMS transmembrane" evidence="7">
    <location>
        <begin position="14"/>
        <end position="125"/>
    </location>
</feature>
<keyword evidence="9" id="KW-1185">Reference proteome</keyword>
<dbReference type="OrthoDB" id="9812049at2"/>
<organism evidence="8 9">
    <name type="scientific">Nitratireductor indicus C115</name>
    <dbReference type="NCBI Taxonomy" id="1231190"/>
    <lineage>
        <taxon>Bacteria</taxon>
        <taxon>Pseudomonadati</taxon>
        <taxon>Pseudomonadota</taxon>
        <taxon>Alphaproteobacteria</taxon>
        <taxon>Hyphomicrobiales</taxon>
        <taxon>Phyllobacteriaceae</taxon>
        <taxon>Nitratireductor</taxon>
    </lineage>
</organism>
<evidence type="ECO:0000259" key="7">
    <source>
        <dbReference type="Pfam" id="PF04138"/>
    </source>
</evidence>
<comment type="caution">
    <text evidence="8">The sequence shown here is derived from an EMBL/GenBank/DDBJ whole genome shotgun (WGS) entry which is preliminary data.</text>
</comment>
<keyword evidence="5 6" id="KW-0472">Membrane</keyword>
<dbReference type="InterPro" id="IPR051401">
    <property type="entry name" value="GtrA_CellWall_Glycosyl"/>
</dbReference>
<protein>
    <submittedName>
        <fullName evidence="8">GtrA family protein</fullName>
    </submittedName>
</protein>
<comment type="subcellular location">
    <subcellularLocation>
        <location evidence="1">Membrane</location>
        <topology evidence="1">Multi-pass membrane protein</topology>
    </subcellularLocation>
</comment>
<dbReference type="eggNOG" id="COG2246">
    <property type="taxonomic scope" value="Bacteria"/>
</dbReference>
<accession>K2P160</accession>
<evidence type="ECO:0000256" key="3">
    <source>
        <dbReference type="ARBA" id="ARBA00022692"/>
    </source>
</evidence>
<feature type="transmembrane region" description="Helical" evidence="6">
    <location>
        <begin position="12"/>
        <end position="39"/>
    </location>
</feature>
<dbReference type="GO" id="GO:0005886">
    <property type="term" value="C:plasma membrane"/>
    <property type="evidence" value="ECO:0007669"/>
    <property type="project" value="TreeGrafter"/>
</dbReference>
<evidence type="ECO:0000256" key="5">
    <source>
        <dbReference type="ARBA" id="ARBA00023136"/>
    </source>
</evidence>
<reference evidence="8 9" key="1">
    <citation type="journal article" date="2012" name="J. Bacteriol.">
        <title>Genome Sequence of Nitratireductor indicus Type Strain C115.</title>
        <authorList>
            <person name="Lai Q."/>
            <person name="Li G."/>
            <person name="Yu Z."/>
            <person name="Shao Z."/>
        </authorList>
    </citation>
    <scope>NUCLEOTIDE SEQUENCE [LARGE SCALE GENOMIC DNA]</scope>
    <source>
        <strain evidence="8 9">C115</strain>
    </source>
</reference>
<evidence type="ECO:0000256" key="4">
    <source>
        <dbReference type="ARBA" id="ARBA00022989"/>
    </source>
</evidence>
<name>K2P160_9HYPH</name>
<evidence type="ECO:0000313" key="9">
    <source>
        <dbReference type="Proteomes" id="UP000007374"/>
    </source>
</evidence>
<evidence type="ECO:0000256" key="1">
    <source>
        <dbReference type="ARBA" id="ARBA00004141"/>
    </source>
</evidence>
<evidence type="ECO:0000256" key="2">
    <source>
        <dbReference type="ARBA" id="ARBA00009399"/>
    </source>
</evidence>
<dbReference type="PATRIC" id="fig|1231190.3.peg.3707"/>
<dbReference type="AlphaFoldDB" id="K2P160"/>
<proteinExistence type="inferred from homology"/>
<dbReference type="Proteomes" id="UP000007374">
    <property type="component" value="Unassembled WGS sequence"/>
</dbReference>
<keyword evidence="3 6" id="KW-0812">Transmembrane</keyword>
<dbReference type="STRING" id="721133.SAMN05216176_112107"/>
<evidence type="ECO:0000256" key="6">
    <source>
        <dbReference type="SAM" id="Phobius"/>
    </source>
</evidence>
<dbReference type="EMBL" id="AMSI01000013">
    <property type="protein sequence ID" value="EKF41076.1"/>
    <property type="molecule type" value="Genomic_DNA"/>
</dbReference>
<dbReference type="RefSeq" id="WP_009451792.1">
    <property type="nucleotide sequence ID" value="NZ_AMSI01000013.1"/>
</dbReference>
<feature type="transmembrane region" description="Helical" evidence="6">
    <location>
        <begin position="45"/>
        <end position="64"/>
    </location>
</feature>
<comment type="similarity">
    <text evidence="2">Belongs to the GtrA family.</text>
</comment>
<sequence>MSTMERPLLVKLRRFAIVGLMNSAIDFAAFTVLVYLGLAPLFSNLLAWAVAVIVSFAVNSRWTFVRSHKFHLGKAFAKFAFSGSIISLGSSTIAVWLLPPLIGVFPAKIVGIAIGAALNFFAARWSIEDRLA</sequence>
<evidence type="ECO:0000313" key="8">
    <source>
        <dbReference type="EMBL" id="EKF41076.1"/>
    </source>
</evidence>
<dbReference type="PANTHER" id="PTHR38459:SF1">
    <property type="entry name" value="PROPHAGE BACTOPRENOL-LINKED GLUCOSE TRANSLOCASE HOMOLOG"/>
    <property type="match status" value="1"/>
</dbReference>